<dbReference type="EMBL" id="VXBC01011511">
    <property type="protein sequence ID" value="NXM21308.1"/>
    <property type="molecule type" value="Genomic_DNA"/>
</dbReference>
<evidence type="ECO:0000256" key="7">
    <source>
        <dbReference type="ARBA" id="ARBA00023328"/>
    </source>
</evidence>
<proteinExistence type="inferred from homology"/>
<organism evidence="8 9">
    <name type="scientific">Ploceus nigricollis</name>
    <dbReference type="NCBI Taxonomy" id="441696"/>
    <lineage>
        <taxon>Eukaryota</taxon>
        <taxon>Metazoa</taxon>
        <taxon>Chordata</taxon>
        <taxon>Craniata</taxon>
        <taxon>Vertebrata</taxon>
        <taxon>Euteleostomi</taxon>
        <taxon>Archelosauria</taxon>
        <taxon>Archosauria</taxon>
        <taxon>Dinosauria</taxon>
        <taxon>Saurischia</taxon>
        <taxon>Theropoda</taxon>
        <taxon>Coelurosauria</taxon>
        <taxon>Aves</taxon>
        <taxon>Neognathae</taxon>
        <taxon>Neoaves</taxon>
        <taxon>Telluraves</taxon>
        <taxon>Australaves</taxon>
        <taxon>Passeriformes</taxon>
        <taxon>Passeroidea</taxon>
        <taxon>Ploceidae</taxon>
        <taxon>Ploceinae</taxon>
        <taxon>Ploceus</taxon>
    </lineage>
</organism>
<keyword evidence="6" id="KW-0539">Nucleus</keyword>
<dbReference type="GO" id="GO:0031511">
    <property type="term" value="C:Mis6-Sim4 complex"/>
    <property type="evidence" value="ECO:0007669"/>
    <property type="project" value="TreeGrafter"/>
</dbReference>
<dbReference type="Proteomes" id="UP000539920">
    <property type="component" value="Unassembled WGS sequence"/>
</dbReference>
<protein>
    <recommendedName>
        <fullName evidence="4">Centromere protein O</fullName>
    </recommendedName>
</protein>
<evidence type="ECO:0000256" key="5">
    <source>
        <dbReference type="ARBA" id="ARBA00022454"/>
    </source>
</evidence>
<evidence type="ECO:0000256" key="1">
    <source>
        <dbReference type="ARBA" id="ARBA00004123"/>
    </source>
</evidence>
<evidence type="ECO:0000256" key="3">
    <source>
        <dbReference type="ARBA" id="ARBA00007321"/>
    </source>
</evidence>
<evidence type="ECO:0000256" key="2">
    <source>
        <dbReference type="ARBA" id="ARBA00004584"/>
    </source>
</evidence>
<comment type="similarity">
    <text evidence="3">Belongs to the CENP-O/MCM21 family.</text>
</comment>
<keyword evidence="9" id="KW-1185">Reference proteome</keyword>
<keyword evidence="5" id="KW-0158">Chromosome</keyword>
<evidence type="ECO:0000313" key="9">
    <source>
        <dbReference type="Proteomes" id="UP000539920"/>
    </source>
</evidence>
<name>A0A7L0Z262_9PASE</name>
<comment type="subcellular location">
    <subcellularLocation>
        <location evidence="2">Chromosome</location>
        <location evidence="2">Centromere</location>
    </subcellularLocation>
    <subcellularLocation>
        <location evidence="1">Nucleus</location>
    </subcellularLocation>
</comment>
<feature type="non-terminal residue" evidence="8">
    <location>
        <position position="1"/>
    </location>
</feature>
<dbReference type="GO" id="GO:0005634">
    <property type="term" value="C:nucleus"/>
    <property type="evidence" value="ECO:0007669"/>
    <property type="project" value="UniProtKB-SubCell"/>
</dbReference>
<keyword evidence="7" id="KW-0137">Centromere</keyword>
<dbReference type="PANTHER" id="PTHR14582:SF1">
    <property type="entry name" value="CENTROMERE PROTEIN O"/>
    <property type="match status" value="1"/>
</dbReference>
<sequence length="62" mass="7581">QEIRDGRELRELRIRRHSIPPFIPLERLSREFLPGKLRHFLGSLFQHLNAFVGRRHQRQQLQ</sequence>
<accession>A0A7L0Z262</accession>
<feature type="non-terminal residue" evidence="8">
    <location>
        <position position="62"/>
    </location>
</feature>
<reference evidence="8 9" key="1">
    <citation type="submission" date="2019-09" db="EMBL/GenBank/DDBJ databases">
        <title>Bird 10,000 Genomes (B10K) Project - Family phase.</title>
        <authorList>
            <person name="Zhang G."/>
        </authorList>
    </citation>
    <scope>NUCLEOTIDE SEQUENCE [LARGE SCALE GENOMIC DNA]</scope>
    <source>
        <strain evidence="8">B10K-DU-001-79</strain>
        <tissue evidence="8">Muscle</tissue>
    </source>
</reference>
<dbReference type="AlphaFoldDB" id="A0A7L0Z262"/>
<evidence type="ECO:0000313" key="8">
    <source>
        <dbReference type="EMBL" id="NXM21308.1"/>
    </source>
</evidence>
<evidence type="ECO:0000256" key="4">
    <source>
        <dbReference type="ARBA" id="ARBA00016395"/>
    </source>
</evidence>
<dbReference type="InterPro" id="IPR018464">
    <property type="entry name" value="CENP-O"/>
</dbReference>
<dbReference type="PANTHER" id="PTHR14582">
    <property type="entry name" value="INNER KINETOCHORE SUBUNIT MAL2"/>
    <property type="match status" value="1"/>
</dbReference>
<evidence type="ECO:0000256" key="6">
    <source>
        <dbReference type="ARBA" id="ARBA00023242"/>
    </source>
</evidence>
<gene>
    <name evidence="8" type="primary">Cenpo</name>
    <name evidence="8" type="ORF">PLONIG_R15436</name>
</gene>
<dbReference type="Pfam" id="PF09496">
    <property type="entry name" value="CENP-O"/>
    <property type="match status" value="1"/>
</dbReference>
<comment type="caution">
    <text evidence="8">The sequence shown here is derived from an EMBL/GenBank/DDBJ whole genome shotgun (WGS) entry which is preliminary data.</text>
</comment>